<dbReference type="InterPro" id="IPR001610">
    <property type="entry name" value="PAC"/>
</dbReference>
<gene>
    <name evidence="10" type="ORF">LV83_00011</name>
</gene>
<dbReference type="CDD" id="cd00082">
    <property type="entry name" value="HisKA"/>
    <property type="match status" value="1"/>
</dbReference>
<organism evidence="10 11">
    <name type="scientific">Algoriphagus yeomjeoni</name>
    <dbReference type="NCBI Taxonomy" id="291403"/>
    <lineage>
        <taxon>Bacteria</taxon>
        <taxon>Pseudomonadati</taxon>
        <taxon>Bacteroidota</taxon>
        <taxon>Cytophagia</taxon>
        <taxon>Cytophagales</taxon>
        <taxon>Cyclobacteriaceae</taxon>
        <taxon>Algoriphagus</taxon>
    </lineage>
</organism>
<feature type="coiled-coil region" evidence="6">
    <location>
        <begin position="782"/>
        <end position="809"/>
    </location>
</feature>
<name>A0A327PQY3_9BACT</name>
<keyword evidence="4" id="KW-0808">Transferase</keyword>
<evidence type="ECO:0000259" key="7">
    <source>
        <dbReference type="PROSITE" id="PS50109"/>
    </source>
</evidence>
<dbReference type="InterPro" id="IPR013655">
    <property type="entry name" value="PAS_fold_3"/>
</dbReference>
<dbReference type="RefSeq" id="WP_111609483.1">
    <property type="nucleotide sequence ID" value="NZ_QLLK01000001.1"/>
</dbReference>
<feature type="domain" description="PAC" evidence="9">
    <location>
        <begin position="480"/>
        <end position="532"/>
    </location>
</feature>
<dbReference type="SMART" id="SM00388">
    <property type="entry name" value="HisKA"/>
    <property type="match status" value="1"/>
</dbReference>
<comment type="caution">
    <text evidence="10">The sequence shown here is derived from an EMBL/GenBank/DDBJ whole genome shotgun (WGS) entry which is preliminary data.</text>
</comment>
<dbReference type="EMBL" id="QLLK01000001">
    <property type="protein sequence ID" value="RAI94765.1"/>
    <property type="molecule type" value="Genomic_DNA"/>
</dbReference>
<dbReference type="GO" id="GO:0000155">
    <property type="term" value="F:phosphorelay sensor kinase activity"/>
    <property type="evidence" value="ECO:0007669"/>
    <property type="project" value="InterPro"/>
</dbReference>
<dbReference type="InterPro" id="IPR003594">
    <property type="entry name" value="HATPase_dom"/>
</dbReference>
<dbReference type="NCBIfam" id="TIGR00229">
    <property type="entry name" value="sensory_box"/>
    <property type="match status" value="4"/>
</dbReference>
<feature type="domain" description="Histidine kinase" evidence="7">
    <location>
        <begin position="816"/>
        <end position="1030"/>
    </location>
</feature>
<dbReference type="InterPro" id="IPR013656">
    <property type="entry name" value="PAS_4"/>
</dbReference>
<dbReference type="InterPro" id="IPR005467">
    <property type="entry name" value="His_kinase_dom"/>
</dbReference>
<dbReference type="SUPFAM" id="SSF55874">
    <property type="entry name" value="ATPase domain of HSP90 chaperone/DNA topoisomerase II/histidine kinase"/>
    <property type="match status" value="1"/>
</dbReference>
<keyword evidence="5" id="KW-0418">Kinase</keyword>
<evidence type="ECO:0000256" key="5">
    <source>
        <dbReference type="ARBA" id="ARBA00022777"/>
    </source>
</evidence>
<feature type="domain" description="PAS" evidence="8">
    <location>
        <begin position="555"/>
        <end position="589"/>
    </location>
</feature>
<proteinExistence type="predicted"/>
<dbReference type="InterPro" id="IPR035965">
    <property type="entry name" value="PAS-like_dom_sf"/>
</dbReference>
<reference evidence="10 11" key="1">
    <citation type="submission" date="2018-06" db="EMBL/GenBank/DDBJ databases">
        <title>Genomic Encyclopedia of Archaeal and Bacterial Type Strains, Phase II (KMG-II): from individual species to whole genera.</title>
        <authorList>
            <person name="Goeker M."/>
        </authorList>
    </citation>
    <scope>NUCLEOTIDE SEQUENCE [LARGE SCALE GENOMIC DNA]</scope>
    <source>
        <strain evidence="10 11">DSM 23446</strain>
    </source>
</reference>
<feature type="domain" description="PAC" evidence="9">
    <location>
        <begin position="101"/>
        <end position="153"/>
    </location>
</feature>
<dbReference type="EC" id="2.7.13.3" evidence="2"/>
<dbReference type="PANTHER" id="PTHR43304:SF1">
    <property type="entry name" value="PAC DOMAIN-CONTAINING PROTEIN"/>
    <property type="match status" value="1"/>
</dbReference>
<dbReference type="Gene3D" id="3.30.565.10">
    <property type="entry name" value="Histidine kinase-like ATPase, C-terminal domain"/>
    <property type="match status" value="1"/>
</dbReference>
<dbReference type="SUPFAM" id="SSF47384">
    <property type="entry name" value="Homodimeric domain of signal transducing histidine kinase"/>
    <property type="match status" value="1"/>
</dbReference>
<evidence type="ECO:0000256" key="2">
    <source>
        <dbReference type="ARBA" id="ARBA00012438"/>
    </source>
</evidence>
<dbReference type="PROSITE" id="PS50113">
    <property type="entry name" value="PAC"/>
    <property type="match status" value="3"/>
</dbReference>
<sequence length="1032" mass="118869">MPSSKKENSNSVSPTAFSHMNLSESGKELFEVIENISGVGFWKANLQTGENQWSDQFYKICGLDRTRNPPSTDLGLSIIHPEDKILAEKAFENSIEQGKPYQLEKRIIWPSGEIRYVVSEGVVQYDIEGKPHFLLGTSKDITNLKGRESQHAAISSELGNILDYSIDLIFLFDADGLIAKVSESVMETLGYSKTELVGKKFVDFLYPPDLEKTNRAFESVLKGEKVRNFEIRLIDSNGGLLYFNWSGNLKEDSNQVFGIARDITELVELKKKGAQEKFRIHTILNSSPDLIWSLDRDFKLVSGNDTFLKHLKNTKGWEIKPGDSIFSQELFLNEEIKYWKKNYQKALQGNVIHSEEKVSLGSNESPIFFETKITPIEVDGEIVGLACFSRDVTEKRSASEKIKEQNKQLLKGQEISNIGYWESDLKTKQVFWSDEMYKIWEINKNAQIINHEFFFQSIHPEDQNTFLYHMNRALSKEKKLDFVYRIILEGNRFKYIHEKGEAIQDENGEIVLFRGTAQEITKEKEIELELKDRNFFIESTLNNVPLGIAVNKISDGEATYMNKAFSDIYGWPKSELLNVDDFFTNVYPNPEYRNWIKTKILEDITSEDPDRMSWEGIFINTKDGRERIINAKNIPVPDLNLMISTVSDDTERYLAEQALKVSNDRFTLVSEAISDAIWDWDLENDTVFLGQGFNRLFGYPENQNQASGDLWSNAIHPDDFERIETSIQNARQDLSQKYWSGEYRFRKYNGSYAFVNEMSIIIRNKKGKAVRIVGAIQDISDRKEYENSLQTLNENLKKANHELALSNQELEQFAYVASHDLQEPLRMITSFMGLIEKRYDAVLDEKGKQYIHFAIDGAKRMREIILDLLEFSKLDSVKETKSWVESKELLETSLLFLKKNIDKARPVFHIDPLPRVYGHKNTLVQLFQNLISNAIKYQPQGQKAEIWVSCIEKASEWEFSIRDNGIGIEKQYLEKIFVIFQRLHIKGTYSGTGIGLAIGKKIVELHQGRIWVESTLGQGTNFRFTLKKPPAV</sequence>
<keyword evidence="3" id="KW-0597">Phosphoprotein</keyword>
<evidence type="ECO:0000259" key="9">
    <source>
        <dbReference type="PROSITE" id="PS50113"/>
    </source>
</evidence>
<dbReference type="AlphaFoldDB" id="A0A327PQY3"/>
<keyword evidence="6" id="KW-0175">Coiled coil</keyword>
<dbReference type="SMART" id="SM00086">
    <property type="entry name" value="PAC"/>
    <property type="match status" value="6"/>
</dbReference>
<accession>A0A327PQY3</accession>
<dbReference type="Gene3D" id="2.10.70.100">
    <property type="match status" value="2"/>
</dbReference>
<evidence type="ECO:0000256" key="1">
    <source>
        <dbReference type="ARBA" id="ARBA00000085"/>
    </source>
</evidence>
<dbReference type="OrthoDB" id="905895at2"/>
<dbReference type="Proteomes" id="UP000249610">
    <property type="component" value="Unassembled WGS sequence"/>
</dbReference>
<dbReference type="InterPro" id="IPR000700">
    <property type="entry name" value="PAS-assoc_C"/>
</dbReference>
<dbReference type="InterPro" id="IPR036890">
    <property type="entry name" value="HATPase_C_sf"/>
</dbReference>
<dbReference type="SUPFAM" id="SSF55785">
    <property type="entry name" value="PYP-like sensor domain (PAS domain)"/>
    <property type="match status" value="6"/>
</dbReference>
<dbReference type="InterPro" id="IPR000014">
    <property type="entry name" value="PAS"/>
</dbReference>
<dbReference type="FunFam" id="3.30.565.10:FF:000006">
    <property type="entry name" value="Sensor histidine kinase WalK"/>
    <property type="match status" value="1"/>
</dbReference>
<dbReference type="InterPro" id="IPR052162">
    <property type="entry name" value="Sensor_kinase/Photoreceptor"/>
</dbReference>
<dbReference type="Gene3D" id="3.30.450.20">
    <property type="entry name" value="PAS domain"/>
    <property type="match status" value="6"/>
</dbReference>
<dbReference type="InterPro" id="IPR003661">
    <property type="entry name" value="HisK_dim/P_dom"/>
</dbReference>
<dbReference type="PROSITE" id="PS50109">
    <property type="entry name" value="HIS_KIN"/>
    <property type="match status" value="1"/>
</dbReference>
<evidence type="ECO:0000256" key="4">
    <source>
        <dbReference type="ARBA" id="ARBA00022679"/>
    </source>
</evidence>
<keyword evidence="11" id="KW-1185">Reference proteome</keyword>
<dbReference type="CDD" id="cd00130">
    <property type="entry name" value="PAS"/>
    <property type="match status" value="3"/>
</dbReference>
<dbReference type="InterPro" id="IPR004358">
    <property type="entry name" value="Sig_transdc_His_kin-like_C"/>
</dbReference>
<dbReference type="Pfam" id="PF08447">
    <property type="entry name" value="PAS_3"/>
    <property type="match status" value="4"/>
</dbReference>
<evidence type="ECO:0000313" key="11">
    <source>
        <dbReference type="Proteomes" id="UP000249610"/>
    </source>
</evidence>
<feature type="domain" description="PAS" evidence="8">
    <location>
        <begin position="662"/>
        <end position="734"/>
    </location>
</feature>
<dbReference type="PANTHER" id="PTHR43304">
    <property type="entry name" value="PHYTOCHROME-LIKE PROTEIN CPH1"/>
    <property type="match status" value="1"/>
</dbReference>
<dbReference type="Pfam" id="PF13188">
    <property type="entry name" value="PAS_8"/>
    <property type="match status" value="1"/>
</dbReference>
<dbReference type="PROSITE" id="PS50112">
    <property type="entry name" value="PAS"/>
    <property type="match status" value="3"/>
</dbReference>
<dbReference type="Pfam" id="PF08448">
    <property type="entry name" value="PAS_4"/>
    <property type="match status" value="1"/>
</dbReference>
<evidence type="ECO:0000259" key="8">
    <source>
        <dbReference type="PROSITE" id="PS50112"/>
    </source>
</evidence>
<dbReference type="Pfam" id="PF02518">
    <property type="entry name" value="HATPase_c"/>
    <property type="match status" value="1"/>
</dbReference>
<evidence type="ECO:0000256" key="3">
    <source>
        <dbReference type="ARBA" id="ARBA00022553"/>
    </source>
</evidence>
<dbReference type="InterPro" id="IPR036097">
    <property type="entry name" value="HisK_dim/P_sf"/>
</dbReference>
<feature type="domain" description="PAC" evidence="9">
    <location>
        <begin position="739"/>
        <end position="791"/>
    </location>
</feature>
<dbReference type="SMART" id="SM00387">
    <property type="entry name" value="HATPase_c"/>
    <property type="match status" value="1"/>
</dbReference>
<dbReference type="PRINTS" id="PR00344">
    <property type="entry name" value="BCTRLSENSOR"/>
</dbReference>
<comment type="catalytic activity">
    <reaction evidence="1">
        <text>ATP + protein L-histidine = ADP + protein N-phospho-L-histidine.</text>
        <dbReference type="EC" id="2.7.13.3"/>
    </reaction>
</comment>
<evidence type="ECO:0000313" key="10">
    <source>
        <dbReference type="EMBL" id="RAI94765.1"/>
    </source>
</evidence>
<dbReference type="Pfam" id="PF00512">
    <property type="entry name" value="HisKA"/>
    <property type="match status" value="1"/>
</dbReference>
<feature type="domain" description="PAS" evidence="8">
    <location>
        <begin position="154"/>
        <end position="224"/>
    </location>
</feature>
<protein>
    <recommendedName>
        <fullName evidence="2">histidine kinase</fullName>
        <ecNumber evidence="2">2.7.13.3</ecNumber>
    </recommendedName>
</protein>
<dbReference type="SMART" id="SM00091">
    <property type="entry name" value="PAS"/>
    <property type="match status" value="6"/>
</dbReference>
<dbReference type="Gene3D" id="1.10.287.130">
    <property type="match status" value="1"/>
</dbReference>
<evidence type="ECO:0000256" key="6">
    <source>
        <dbReference type="SAM" id="Coils"/>
    </source>
</evidence>